<dbReference type="InterPro" id="IPR036465">
    <property type="entry name" value="vWFA_dom_sf"/>
</dbReference>
<accession>A0A5C3QXW8</accession>
<keyword evidence="2" id="KW-0647">Proteasome</keyword>
<gene>
    <name evidence="5" type="ORF">BDV98DRAFT_600971</name>
</gene>
<feature type="region of interest" description="Disordered" evidence="3">
    <location>
        <begin position="330"/>
        <end position="388"/>
    </location>
</feature>
<dbReference type="SUPFAM" id="SSF53300">
    <property type="entry name" value="vWA-like"/>
    <property type="match status" value="1"/>
</dbReference>
<organism evidence="5 6">
    <name type="scientific">Pterulicium gracile</name>
    <dbReference type="NCBI Taxonomy" id="1884261"/>
    <lineage>
        <taxon>Eukaryota</taxon>
        <taxon>Fungi</taxon>
        <taxon>Dikarya</taxon>
        <taxon>Basidiomycota</taxon>
        <taxon>Agaricomycotina</taxon>
        <taxon>Agaricomycetes</taxon>
        <taxon>Agaricomycetidae</taxon>
        <taxon>Agaricales</taxon>
        <taxon>Pleurotineae</taxon>
        <taxon>Pterulaceae</taxon>
        <taxon>Pterulicium</taxon>
    </lineage>
</organism>
<proteinExistence type="inferred from homology"/>
<evidence type="ECO:0000313" key="6">
    <source>
        <dbReference type="Proteomes" id="UP000305067"/>
    </source>
</evidence>
<feature type="compositionally biased region" description="Low complexity" evidence="3">
    <location>
        <begin position="282"/>
        <end position="291"/>
    </location>
</feature>
<dbReference type="STRING" id="1884261.A0A5C3QXW8"/>
<dbReference type="PANTHER" id="PTHR10223">
    <property type="entry name" value="26S PROTEASOME NON-ATPASE REGULATORY SUBUNIT 4"/>
    <property type="match status" value="1"/>
</dbReference>
<dbReference type="InterPro" id="IPR027040">
    <property type="entry name" value="PSMD4"/>
</dbReference>
<dbReference type="Gene3D" id="1.10.287.3990">
    <property type="match status" value="1"/>
</dbReference>
<protein>
    <recommendedName>
        <fullName evidence="4">VWFA domain-containing protein</fullName>
    </recommendedName>
</protein>
<comment type="similarity">
    <text evidence="1">Belongs to the proteasome subunit S5A family.</text>
</comment>
<keyword evidence="6" id="KW-1185">Reference proteome</keyword>
<evidence type="ECO:0000313" key="5">
    <source>
        <dbReference type="EMBL" id="TFL05620.1"/>
    </source>
</evidence>
<dbReference type="Gene3D" id="3.40.50.410">
    <property type="entry name" value="von Willebrand factor, type A domain"/>
    <property type="match status" value="1"/>
</dbReference>
<reference evidence="5 6" key="1">
    <citation type="journal article" date="2019" name="Nat. Ecol. Evol.">
        <title>Megaphylogeny resolves global patterns of mushroom evolution.</title>
        <authorList>
            <person name="Varga T."/>
            <person name="Krizsan K."/>
            <person name="Foldi C."/>
            <person name="Dima B."/>
            <person name="Sanchez-Garcia M."/>
            <person name="Sanchez-Ramirez S."/>
            <person name="Szollosi G.J."/>
            <person name="Szarkandi J.G."/>
            <person name="Papp V."/>
            <person name="Albert L."/>
            <person name="Andreopoulos W."/>
            <person name="Angelini C."/>
            <person name="Antonin V."/>
            <person name="Barry K.W."/>
            <person name="Bougher N.L."/>
            <person name="Buchanan P."/>
            <person name="Buyck B."/>
            <person name="Bense V."/>
            <person name="Catcheside P."/>
            <person name="Chovatia M."/>
            <person name="Cooper J."/>
            <person name="Damon W."/>
            <person name="Desjardin D."/>
            <person name="Finy P."/>
            <person name="Geml J."/>
            <person name="Haridas S."/>
            <person name="Hughes K."/>
            <person name="Justo A."/>
            <person name="Karasinski D."/>
            <person name="Kautmanova I."/>
            <person name="Kiss B."/>
            <person name="Kocsube S."/>
            <person name="Kotiranta H."/>
            <person name="LaButti K.M."/>
            <person name="Lechner B.E."/>
            <person name="Liimatainen K."/>
            <person name="Lipzen A."/>
            <person name="Lukacs Z."/>
            <person name="Mihaltcheva S."/>
            <person name="Morgado L.N."/>
            <person name="Niskanen T."/>
            <person name="Noordeloos M.E."/>
            <person name="Ohm R.A."/>
            <person name="Ortiz-Santana B."/>
            <person name="Ovrebo C."/>
            <person name="Racz N."/>
            <person name="Riley R."/>
            <person name="Savchenko A."/>
            <person name="Shiryaev A."/>
            <person name="Soop K."/>
            <person name="Spirin V."/>
            <person name="Szebenyi C."/>
            <person name="Tomsovsky M."/>
            <person name="Tulloss R.E."/>
            <person name="Uehling J."/>
            <person name="Grigoriev I.V."/>
            <person name="Vagvolgyi C."/>
            <person name="Papp T."/>
            <person name="Martin F.M."/>
            <person name="Miettinen O."/>
            <person name="Hibbett D.S."/>
            <person name="Nagy L.G."/>
        </authorList>
    </citation>
    <scope>NUCLEOTIDE SEQUENCE [LARGE SCALE GENOMIC DNA]</scope>
    <source>
        <strain evidence="5 6">CBS 309.79</strain>
    </source>
</reference>
<dbReference type="Proteomes" id="UP000305067">
    <property type="component" value="Unassembled WGS sequence"/>
</dbReference>
<dbReference type="AlphaFoldDB" id="A0A5C3QXW8"/>
<dbReference type="GO" id="GO:0005829">
    <property type="term" value="C:cytosol"/>
    <property type="evidence" value="ECO:0007669"/>
    <property type="project" value="TreeGrafter"/>
</dbReference>
<evidence type="ECO:0000256" key="1">
    <source>
        <dbReference type="ARBA" id="ARBA00005574"/>
    </source>
</evidence>
<feature type="domain" description="VWFA" evidence="4">
    <location>
        <begin position="5"/>
        <end position="209"/>
    </location>
</feature>
<feature type="region of interest" description="Disordered" evidence="3">
    <location>
        <begin position="267"/>
        <end position="291"/>
    </location>
</feature>
<dbReference type="GO" id="GO:0043161">
    <property type="term" value="P:proteasome-mediated ubiquitin-dependent protein catabolic process"/>
    <property type="evidence" value="ECO:0007669"/>
    <property type="project" value="TreeGrafter"/>
</dbReference>
<dbReference type="SMART" id="SM00327">
    <property type="entry name" value="VWA"/>
    <property type="match status" value="1"/>
</dbReference>
<dbReference type="GO" id="GO:0005634">
    <property type="term" value="C:nucleus"/>
    <property type="evidence" value="ECO:0007669"/>
    <property type="project" value="TreeGrafter"/>
</dbReference>
<dbReference type="PANTHER" id="PTHR10223:SF0">
    <property type="entry name" value="26S PROTEASOME NON-ATPASE REGULATORY SUBUNIT 4"/>
    <property type="match status" value="1"/>
</dbReference>
<evidence type="ECO:0000259" key="4">
    <source>
        <dbReference type="PROSITE" id="PS50234"/>
    </source>
</evidence>
<dbReference type="EMBL" id="ML178816">
    <property type="protein sequence ID" value="TFL05620.1"/>
    <property type="molecule type" value="Genomic_DNA"/>
</dbReference>
<dbReference type="PROSITE" id="PS50330">
    <property type="entry name" value="UIM"/>
    <property type="match status" value="3"/>
</dbReference>
<dbReference type="FunFam" id="3.40.50.410:FF:000005">
    <property type="entry name" value="26S proteasome non-ATPase regulatory subunit 4"/>
    <property type="match status" value="1"/>
</dbReference>
<evidence type="ECO:0000256" key="3">
    <source>
        <dbReference type="SAM" id="MobiDB-lite"/>
    </source>
</evidence>
<feature type="compositionally biased region" description="Acidic residues" evidence="3">
    <location>
        <begin position="338"/>
        <end position="367"/>
    </location>
</feature>
<dbReference type="InterPro" id="IPR002035">
    <property type="entry name" value="VWF_A"/>
</dbReference>
<dbReference type="InterPro" id="IPR003903">
    <property type="entry name" value="UIM_dom"/>
</dbReference>
<dbReference type="SMART" id="SM00726">
    <property type="entry name" value="UIM"/>
    <property type="match status" value="3"/>
</dbReference>
<dbReference type="GO" id="GO:0008540">
    <property type="term" value="C:proteasome regulatory particle, base subcomplex"/>
    <property type="evidence" value="ECO:0007669"/>
    <property type="project" value="TreeGrafter"/>
</dbReference>
<dbReference type="Pfam" id="PF13519">
    <property type="entry name" value="VWA_2"/>
    <property type="match status" value="1"/>
</dbReference>
<sequence>MPLEATMIIIDNSEYMRNGDYPPSRLEAQADAVNTVFQTKVDSNPENTVGIMTMAGKGPEVLVTHTRDLGQILKALHTVATEKIGGAINIPTAIAIAQLALKHRENKNLRQRIVVFVGSPPTDAPGSDAASLVKLAKKLKKNNVAVDIVSFGDGIEEEEEVSMEVGAEAHSASPLRKFVDNASSGDNSHLLVVQPGSTLLSDALITSPVLAADRAAGIPEELQGGGGDAGPSQGGAANDFEFGVDPSLDPELAMALRLSMQEANAREAVANPSAAGLSADQPPASSAAAPSTNAGQAAAAGAVGAGAGVAAGAAVANIDGDDEDDALLQQALALSHEEDGEDVEMDGSDEEGDEEGDEDEEDDDEDAAIARAIQMSMEEQQQEDKKGK</sequence>
<evidence type="ECO:0000256" key="2">
    <source>
        <dbReference type="ARBA" id="ARBA00022942"/>
    </source>
</evidence>
<dbReference type="OrthoDB" id="1731724at2759"/>
<name>A0A5C3QXW8_9AGAR</name>
<dbReference type="GO" id="GO:0036435">
    <property type="term" value="F:K48-linked polyubiquitin modification-dependent protein binding"/>
    <property type="evidence" value="ECO:0007669"/>
    <property type="project" value="UniProtKB-ARBA"/>
</dbReference>
<dbReference type="PROSITE" id="PS50234">
    <property type="entry name" value="VWFA"/>
    <property type="match status" value="1"/>
</dbReference>